<dbReference type="Pfam" id="PF05876">
    <property type="entry name" value="GpA_ATPase"/>
    <property type="match status" value="1"/>
</dbReference>
<dbReference type="InterPro" id="IPR027417">
    <property type="entry name" value="P-loop_NTPase"/>
</dbReference>
<keyword evidence="3" id="KW-1185">Reference proteome</keyword>
<dbReference type="Gene3D" id="3.40.50.300">
    <property type="entry name" value="P-loop containing nucleotide triphosphate hydrolases"/>
    <property type="match status" value="1"/>
</dbReference>
<dbReference type="Proteomes" id="UP001374803">
    <property type="component" value="Chromosome"/>
</dbReference>
<feature type="domain" description="Phage terminase large subunit GpA ATPase" evidence="1">
    <location>
        <begin position="20"/>
        <end position="233"/>
    </location>
</feature>
<reference evidence="2" key="1">
    <citation type="submission" date="2021-12" db="EMBL/GenBank/DDBJ databases">
        <title>Discovery of the Pendulisporaceae a myxobacterial family with distinct sporulation behavior and unique specialized metabolism.</title>
        <authorList>
            <person name="Garcia R."/>
            <person name="Popoff A."/>
            <person name="Bader C.D."/>
            <person name="Loehr J."/>
            <person name="Walesch S."/>
            <person name="Walt C."/>
            <person name="Boldt J."/>
            <person name="Bunk B."/>
            <person name="Haeckl F.J.F.P.J."/>
            <person name="Gunesch A.P."/>
            <person name="Birkelbach J."/>
            <person name="Nuebel U."/>
            <person name="Pietschmann T."/>
            <person name="Bach T."/>
            <person name="Mueller R."/>
        </authorList>
    </citation>
    <scope>NUCLEOTIDE SEQUENCE</scope>
    <source>
        <strain evidence="2">MSr11367</strain>
    </source>
</reference>
<gene>
    <name evidence="2" type="ORF">LVJ94_34850</name>
</gene>
<dbReference type="InterPro" id="IPR046453">
    <property type="entry name" value="GpA_ATPase"/>
</dbReference>
<dbReference type="RefSeq" id="WP_394831705.1">
    <property type="nucleotide sequence ID" value="NZ_CP089983.1"/>
</dbReference>
<dbReference type="Gene3D" id="3.30.420.240">
    <property type="match status" value="1"/>
</dbReference>
<dbReference type="EMBL" id="CP089983">
    <property type="protein sequence ID" value="WXB02080.1"/>
    <property type="molecule type" value="Genomic_DNA"/>
</dbReference>
<accession>A0ABZ2KVH0</accession>
<protein>
    <submittedName>
        <fullName evidence="2">Phage terminase large subunit family protein</fullName>
    </submittedName>
</protein>
<proteinExistence type="predicted"/>
<evidence type="ECO:0000313" key="3">
    <source>
        <dbReference type="Proteomes" id="UP001374803"/>
    </source>
</evidence>
<name>A0ABZ2KVH0_9BACT</name>
<organism evidence="2 3">
    <name type="scientific">Pendulispora rubella</name>
    <dbReference type="NCBI Taxonomy" id="2741070"/>
    <lineage>
        <taxon>Bacteria</taxon>
        <taxon>Pseudomonadati</taxon>
        <taxon>Myxococcota</taxon>
        <taxon>Myxococcia</taxon>
        <taxon>Myxococcales</taxon>
        <taxon>Sorangiineae</taxon>
        <taxon>Pendulisporaceae</taxon>
        <taxon>Pendulispora</taxon>
    </lineage>
</organism>
<evidence type="ECO:0000313" key="2">
    <source>
        <dbReference type="EMBL" id="WXB02080.1"/>
    </source>
</evidence>
<sequence>MPREDGLGYEPFSFAGRRHMRRIYDSPSRRILLFCARQVEKSTLLGNSAITHSCLVAGHRTLYVSPSATQTKTFSVDRIKEPMQTSEVLRMFVSSALAQNVFEKQFKNLSKITLRYAFLNADRTRGIPAWRLLLDEFQDLLPDNIPIIEQCTSHAPERWKAYVYAGTPKSLDNVIEYYRAQHSTQGEWVVPCDAHGGEGGRYWNILGEKNIGKKGLICERCGGRIDPMHAAAQWANMVADAPFESFRIPQLMVPWKSWAEILLDYKRYPRDKFYNEVLGVSFDSGLRPLTSADLMLSCCADVRMSSEALETYRALSAGQAIVAGIDWGTGENSFTVLALGTYITTRFRIFYLHRFDRDEVDPPVQMVKIIEMLLYFRVAICGTDYGGGFDRNDQLVRKFGPQRIQKYQYFGRMRRKVEHDPKLRRWKVSRTEVMSDIFNAIKRQQFEFPRWPEFKEPFAQDMLNIYSEYNVSQRMTQYSHRPDKPDDSFHAILYCFLASMILVPRPDIIAPLREDRNRGAVRSSYSGPVYQG</sequence>
<evidence type="ECO:0000259" key="1">
    <source>
        <dbReference type="Pfam" id="PF05876"/>
    </source>
</evidence>